<feature type="compositionally biased region" description="Polar residues" evidence="1">
    <location>
        <begin position="1142"/>
        <end position="1151"/>
    </location>
</feature>
<evidence type="ECO:0000256" key="1">
    <source>
        <dbReference type="SAM" id="MobiDB-lite"/>
    </source>
</evidence>
<protein>
    <submittedName>
        <fullName evidence="3">Zinc knuckle</fullName>
    </submittedName>
</protein>
<feature type="region of interest" description="Disordered" evidence="1">
    <location>
        <begin position="446"/>
        <end position="485"/>
    </location>
</feature>
<gene>
    <name evidence="3" type="ORF">OESDEN_02378</name>
</gene>
<feature type="region of interest" description="Disordered" evidence="1">
    <location>
        <begin position="566"/>
        <end position="647"/>
    </location>
</feature>
<proteinExistence type="predicted"/>
<feature type="region of interest" description="Disordered" evidence="1">
    <location>
        <begin position="1083"/>
        <end position="1115"/>
    </location>
</feature>
<organism evidence="3 4">
    <name type="scientific">Oesophagostomum dentatum</name>
    <name type="common">Nodular worm</name>
    <dbReference type="NCBI Taxonomy" id="61180"/>
    <lineage>
        <taxon>Eukaryota</taxon>
        <taxon>Metazoa</taxon>
        <taxon>Ecdysozoa</taxon>
        <taxon>Nematoda</taxon>
        <taxon>Chromadorea</taxon>
        <taxon>Rhabditida</taxon>
        <taxon>Rhabditina</taxon>
        <taxon>Rhabditomorpha</taxon>
        <taxon>Strongyloidea</taxon>
        <taxon>Strongylidae</taxon>
        <taxon>Oesophagostomum</taxon>
    </lineage>
</organism>
<dbReference type="GO" id="GO:0008270">
    <property type="term" value="F:zinc ion binding"/>
    <property type="evidence" value="ECO:0007669"/>
    <property type="project" value="InterPro"/>
</dbReference>
<dbReference type="AlphaFoldDB" id="A0A0B1TJG3"/>
<reference evidence="3 4" key="1">
    <citation type="submission" date="2014-03" db="EMBL/GenBank/DDBJ databases">
        <title>Draft genome of the hookworm Oesophagostomum dentatum.</title>
        <authorList>
            <person name="Mitreva M."/>
        </authorList>
    </citation>
    <scope>NUCLEOTIDE SEQUENCE [LARGE SCALE GENOMIC DNA]</scope>
    <source>
        <strain evidence="3 4">OD-Hann</strain>
    </source>
</reference>
<evidence type="ECO:0000313" key="3">
    <source>
        <dbReference type="EMBL" id="KHJ97653.1"/>
    </source>
</evidence>
<feature type="compositionally biased region" description="Polar residues" evidence="1">
    <location>
        <begin position="470"/>
        <end position="480"/>
    </location>
</feature>
<dbReference type="InterPro" id="IPR021109">
    <property type="entry name" value="Peptidase_aspartic_dom_sf"/>
</dbReference>
<dbReference type="OrthoDB" id="5872449at2759"/>
<feature type="domain" description="CCHC-type" evidence="2">
    <location>
        <begin position="525"/>
        <end position="541"/>
    </location>
</feature>
<dbReference type="PANTHER" id="PTHR47331:SF5">
    <property type="entry name" value="RIBONUCLEASE H"/>
    <property type="match status" value="1"/>
</dbReference>
<dbReference type="InterPro" id="IPR005312">
    <property type="entry name" value="DUF1759"/>
</dbReference>
<feature type="compositionally biased region" description="Pro residues" evidence="1">
    <location>
        <begin position="1152"/>
        <end position="1165"/>
    </location>
</feature>
<feature type="region of interest" description="Disordered" evidence="1">
    <location>
        <begin position="1142"/>
        <end position="1185"/>
    </location>
</feature>
<dbReference type="Pfam" id="PF03564">
    <property type="entry name" value="DUF1759"/>
    <property type="match status" value="1"/>
</dbReference>
<feature type="compositionally biased region" description="Low complexity" evidence="1">
    <location>
        <begin position="602"/>
        <end position="613"/>
    </location>
</feature>
<dbReference type="Pfam" id="PF05585">
    <property type="entry name" value="DUF1758"/>
    <property type="match status" value="1"/>
</dbReference>
<feature type="compositionally biased region" description="Basic and acidic residues" evidence="1">
    <location>
        <begin position="615"/>
        <end position="627"/>
    </location>
</feature>
<feature type="region of interest" description="Disordered" evidence="1">
    <location>
        <begin position="947"/>
        <end position="970"/>
    </location>
</feature>
<accession>A0A0B1TJG3</accession>
<keyword evidence="4" id="KW-1185">Reference proteome</keyword>
<evidence type="ECO:0000259" key="2">
    <source>
        <dbReference type="SMART" id="SM00343"/>
    </source>
</evidence>
<feature type="domain" description="CCHC-type" evidence="2">
    <location>
        <begin position="493"/>
        <end position="509"/>
    </location>
</feature>
<dbReference type="InterPro" id="IPR001878">
    <property type="entry name" value="Znf_CCHC"/>
</dbReference>
<sequence length="1246" mass="137916">MSTVGSLKSQLTKAANALRKKKAEVDLSILDRLVLTGKPGEDHDLLYTRKTELTTQHASIKRCLDIMRQRWERAEKYAEQYPPDEGEASLLDDFQSHWDSLEADELTDEIEELLIRMQTALQLLPSDVTPYTIPSNVLLSSSTNASPTPTSTPAMQYTTNLHGVSGVTVVTTPQNGQSTYPSNIMSGQPAANNSMEPLPPLPSDTLGQQNVTSQPRIKQGYTPLNSPAVMNCTPLEHHPAVYQGTIPSLTTSSALYEQHVKLPTFELPEFSGDVDAFPEFWDLFSAAVHTNLSLPPAHKFLYLKSSLKGTASSIIANFQPTAENYDEAVKTILNTYNRPDVLRNKLWDKLLNYPKAANSVISQRVTLCGIKAIWAQMKKLSEHPAATGTMKIIRSKFPDRTREKVGELKKRGDPSWTVDNLLDALDTVIEQLELMEDTDPRTVLSSTTLLAQHEPRSHVRGRESRRSLTKRQSVTQSPNPSTLPPAQRLRRARCNFCLRHGHRADECRELRNPRERRQACITFNLCWRCFGSGHRSAQCDKPRCQVCDGDHNRLLCYQNLSCSRSPLRSDRYHQSHSPSRRHQSPHSPSEYNSRGDLRGCWRSPSASSKSASRSRSRDISGRRRDSPYPRGRVGFKPLEEDRPTEATHISACVTPFNQPTFTEEEDDSDCDVNTLSNHVQVVKKYSAPKTKSSKPPLSNPRLMIVNARTYNYCTEAEQLLVVFLDSGSQHSYIRKSTASSLGLKLKNPREITTLTFGGHKYSEVSHQVDITLYDQKNKPVKLTLWTRDFITTVPPNSNSCKRGNLTHLDICDYKSKVDVDVLIGIDYYWKVVDLNRNARLPSGFILSYTRFGPVLSGIENDLTQSNLAVSCKPQAIDAEELDAAELIILREHYREAVAEMQHQSVRKLNIEQDKDGIYRVNTRMGVFHRIAMDHPVEAKRTALATSAATAADGAGKGGEAPPKDVPPSSFEEHFTEHLFISVKTEPMDFSPVSSIGSADVPTSESVAVQTQHPLLSNPEHLEQSPAEPEQTQTNNAPVPCIIPLDIKTAGGVTVIKYSNPNANATTEAVPMDTSGSPHHGTLFTTSNTNAATSRHTSPNNWRPSTTPAPAKTHKSVAAKAAALVAQQHPVQSLSFAPAVSKTIRQASNAKPSPSPGRPEAGPSPSPGLVTARAEKRKPVNASEDSRPAKDFTFNIVVDVAYSYLRVIFWISTKMNAFLNIAVLTGRDKGHIVFILASSSLSGSIHA</sequence>
<evidence type="ECO:0000313" key="4">
    <source>
        <dbReference type="Proteomes" id="UP000053660"/>
    </source>
</evidence>
<feature type="compositionally biased region" description="Basic and acidic residues" evidence="1">
    <location>
        <begin position="453"/>
        <end position="466"/>
    </location>
</feature>
<dbReference type="EMBL" id="KN549419">
    <property type="protein sequence ID" value="KHJ97653.1"/>
    <property type="molecule type" value="Genomic_DNA"/>
</dbReference>
<feature type="region of interest" description="Disordered" evidence="1">
    <location>
        <begin position="1018"/>
        <end position="1037"/>
    </location>
</feature>
<dbReference type="GO" id="GO:0003676">
    <property type="term" value="F:nucleic acid binding"/>
    <property type="evidence" value="ECO:0007669"/>
    <property type="project" value="InterPro"/>
</dbReference>
<name>A0A0B1TJG3_OESDE</name>
<dbReference type="Proteomes" id="UP000053660">
    <property type="component" value="Unassembled WGS sequence"/>
</dbReference>
<dbReference type="Gene3D" id="2.40.70.10">
    <property type="entry name" value="Acid Proteases"/>
    <property type="match status" value="1"/>
</dbReference>
<feature type="compositionally biased region" description="Polar residues" evidence="1">
    <location>
        <begin position="1083"/>
        <end position="1107"/>
    </location>
</feature>
<dbReference type="SMART" id="SM00343">
    <property type="entry name" value="ZnF_C2HC"/>
    <property type="match status" value="2"/>
</dbReference>
<dbReference type="InterPro" id="IPR008737">
    <property type="entry name" value="DUF1758"/>
</dbReference>
<feature type="compositionally biased region" description="Basic and acidic residues" evidence="1">
    <location>
        <begin position="1172"/>
        <end position="1185"/>
    </location>
</feature>
<dbReference type="PANTHER" id="PTHR47331">
    <property type="entry name" value="PHD-TYPE DOMAIN-CONTAINING PROTEIN"/>
    <property type="match status" value="1"/>
</dbReference>